<keyword evidence="8 9" id="KW-0472">Membrane</keyword>
<evidence type="ECO:0000313" key="12">
    <source>
        <dbReference type="EMBL" id="TDQ49868.1"/>
    </source>
</evidence>
<dbReference type="SUPFAM" id="SSF160240">
    <property type="entry name" value="Cation efflux protein cytoplasmic domain-like"/>
    <property type="match status" value="1"/>
</dbReference>
<dbReference type="InterPro" id="IPR036837">
    <property type="entry name" value="Cation_efflux_CTD_sf"/>
</dbReference>
<protein>
    <submittedName>
        <fullName evidence="12">Cobalt-zinc-cadmium efflux system protein</fullName>
    </submittedName>
</protein>
<dbReference type="GO" id="GO:0005886">
    <property type="term" value="C:plasma membrane"/>
    <property type="evidence" value="ECO:0007669"/>
    <property type="project" value="TreeGrafter"/>
</dbReference>
<evidence type="ECO:0000256" key="1">
    <source>
        <dbReference type="ARBA" id="ARBA00004141"/>
    </source>
</evidence>
<keyword evidence="4 9" id="KW-0812">Transmembrane</keyword>
<dbReference type="InterPro" id="IPR050681">
    <property type="entry name" value="CDF/SLC30A"/>
</dbReference>
<keyword evidence="13" id="KW-1185">Reference proteome</keyword>
<dbReference type="Gene3D" id="1.20.1510.10">
    <property type="entry name" value="Cation efflux protein transmembrane domain"/>
    <property type="match status" value="1"/>
</dbReference>
<gene>
    <name evidence="12" type="ORF">EV696_103241</name>
</gene>
<dbReference type="NCBIfam" id="TIGR01297">
    <property type="entry name" value="CDF"/>
    <property type="match status" value="1"/>
</dbReference>
<dbReference type="Pfam" id="PF16916">
    <property type="entry name" value="ZT_dimer"/>
    <property type="match status" value="1"/>
</dbReference>
<sequence length="285" mass="32262">MQLAFWLNLLFSIVEFIGGWFTNSLAIMSDALHDFGDALAIGMAWRLERHAKKEADRKFSYGYRRFSLLGAFINAVILIVGSVIILSQALPRLWSPEPVHAEGMFGLALLGVAVNGFAAWRLRNDKTQNARVLAWHLYEDLLGWVAVLVASIVMLIKSMPILDPLLSVLITLWILYNVLRHFKQTANLFLQGVPDSVSLDDIETELKKIAGVVDCHHTHLWSLDGEHHVLTTHLVVGEQTDKQERQQIKKAVRALMPHWQITHSTIEFEWASDDCSMADREQGKC</sequence>
<dbReference type="SUPFAM" id="SSF161111">
    <property type="entry name" value="Cation efflux protein transmembrane domain-like"/>
    <property type="match status" value="1"/>
</dbReference>
<dbReference type="AlphaFoldDB" id="A0A4R6URE2"/>
<feature type="domain" description="Cation efflux protein cytoplasmic" evidence="11">
    <location>
        <begin position="194"/>
        <end position="269"/>
    </location>
</feature>
<evidence type="ECO:0000313" key="13">
    <source>
        <dbReference type="Proteomes" id="UP000295375"/>
    </source>
</evidence>
<evidence type="ECO:0000256" key="6">
    <source>
        <dbReference type="ARBA" id="ARBA00022989"/>
    </source>
</evidence>
<evidence type="ECO:0000259" key="11">
    <source>
        <dbReference type="Pfam" id="PF16916"/>
    </source>
</evidence>
<evidence type="ECO:0000256" key="7">
    <source>
        <dbReference type="ARBA" id="ARBA00023065"/>
    </source>
</evidence>
<evidence type="ECO:0000259" key="10">
    <source>
        <dbReference type="Pfam" id="PF01545"/>
    </source>
</evidence>
<keyword evidence="6 9" id="KW-1133">Transmembrane helix</keyword>
<feature type="transmembrane region" description="Helical" evidence="9">
    <location>
        <begin position="132"/>
        <end position="155"/>
    </location>
</feature>
<keyword evidence="5" id="KW-0864">Zinc transport</keyword>
<accession>A0A4R6URE2</accession>
<evidence type="ECO:0000256" key="5">
    <source>
        <dbReference type="ARBA" id="ARBA00022906"/>
    </source>
</evidence>
<dbReference type="Pfam" id="PF01545">
    <property type="entry name" value="Cation_efflux"/>
    <property type="match status" value="1"/>
</dbReference>
<keyword evidence="3" id="KW-0813">Transport</keyword>
<dbReference type="PANTHER" id="PTHR11562:SF17">
    <property type="entry name" value="RE54080P-RELATED"/>
    <property type="match status" value="1"/>
</dbReference>
<name>A0A4R6URE2_9GAMM</name>
<feature type="transmembrane region" description="Helical" evidence="9">
    <location>
        <begin position="99"/>
        <end position="120"/>
    </location>
</feature>
<evidence type="ECO:0000256" key="9">
    <source>
        <dbReference type="SAM" id="Phobius"/>
    </source>
</evidence>
<keyword evidence="7" id="KW-0406">Ion transport</keyword>
<comment type="caution">
    <text evidence="12">The sequence shown here is derived from an EMBL/GenBank/DDBJ whole genome shotgun (WGS) entry which is preliminary data.</text>
</comment>
<comment type="subcellular location">
    <subcellularLocation>
        <location evidence="1">Membrane</location>
        <topology evidence="1">Multi-pass membrane protein</topology>
    </subcellularLocation>
</comment>
<feature type="transmembrane region" description="Helical" evidence="9">
    <location>
        <begin position="161"/>
        <end position="179"/>
    </location>
</feature>
<organism evidence="12 13">
    <name type="scientific">Permianibacter aggregans</name>
    <dbReference type="NCBI Taxonomy" id="1510150"/>
    <lineage>
        <taxon>Bacteria</taxon>
        <taxon>Pseudomonadati</taxon>
        <taxon>Pseudomonadota</taxon>
        <taxon>Gammaproteobacteria</taxon>
        <taxon>Pseudomonadales</taxon>
        <taxon>Pseudomonadaceae</taxon>
        <taxon>Permianibacter</taxon>
    </lineage>
</organism>
<feature type="transmembrane region" description="Helical" evidence="9">
    <location>
        <begin position="66"/>
        <end position="87"/>
    </location>
</feature>
<evidence type="ECO:0000256" key="8">
    <source>
        <dbReference type="ARBA" id="ARBA00023136"/>
    </source>
</evidence>
<reference evidence="12 13" key="1">
    <citation type="submission" date="2019-03" db="EMBL/GenBank/DDBJ databases">
        <title>Genomic Encyclopedia of Type Strains, Phase IV (KMG-IV): sequencing the most valuable type-strain genomes for metagenomic binning, comparative biology and taxonomic classification.</title>
        <authorList>
            <person name="Goeker M."/>
        </authorList>
    </citation>
    <scope>NUCLEOTIDE SEQUENCE [LARGE SCALE GENOMIC DNA]</scope>
    <source>
        <strain evidence="12 13">DSM 103792</strain>
    </source>
</reference>
<feature type="domain" description="Cation efflux protein transmembrane" evidence="10">
    <location>
        <begin position="2"/>
        <end position="186"/>
    </location>
</feature>
<dbReference type="InterPro" id="IPR027470">
    <property type="entry name" value="Cation_efflux_CTD"/>
</dbReference>
<dbReference type="InterPro" id="IPR002524">
    <property type="entry name" value="Cation_efflux"/>
</dbReference>
<proteinExistence type="inferred from homology"/>
<dbReference type="PANTHER" id="PTHR11562">
    <property type="entry name" value="CATION EFFLUX PROTEIN/ ZINC TRANSPORTER"/>
    <property type="match status" value="1"/>
</dbReference>
<comment type="similarity">
    <text evidence="2">Belongs to the cation diffusion facilitator (CDF) transporter (TC 2.A.4) family. SLC30A subfamily.</text>
</comment>
<evidence type="ECO:0000256" key="2">
    <source>
        <dbReference type="ARBA" id="ARBA00008873"/>
    </source>
</evidence>
<evidence type="ECO:0000256" key="3">
    <source>
        <dbReference type="ARBA" id="ARBA00022448"/>
    </source>
</evidence>
<dbReference type="GO" id="GO:0005385">
    <property type="term" value="F:zinc ion transmembrane transporter activity"/>
    <property type="evidence" value="ECO:0007669"/>
    <property type="project" value="TreeGrafter"/>
</dbReference>
<dbReference type="EMBL" id="SNYM01000003">
    <property type="protein sequence ID" value="TDQ49868.1"/>
    <property type="molecule type" value="Genomic_DNA"/>
</dbReference>
<keyword evidence="5" id="KW-0862">Zinc</keyword>
<evidence type="ECO:0000256" key="4">
    <source>
        <dbReference type="ARBA" id="ARBA00022692"/>
    </source>
</evidence>
<dbReference type="InterPro" id="IPR027469">
    <property type="entry name" value="Cation_efflux_TMD_sf"/>
</dbReference>
<dbReference type="InterPro" id="IPR058533">
    <property type="entry name" value="Cation_efflux_TM"/>
</dbReference>
<dbReference type="Proteomes" id="UP000295375">
    <property type="component" value="Unassembled WGS sequence"/>
</dbReference>